<evidence type="ECO:0000313" key="1">
    <source>
        <dbReference type="EMBL" id="WLQ58538.1"/>
    </source>
</evidence>
<keyword evidence="2" id="KW-1185">Reference proteome</keyword>
<proteinExistence type="predicted"/>
<protein>
    <submittedName>
        <fullName evidence="1">Uncharacterized protein</fullName>
    </submittedName>
</protein>
<dbReference type="Proteomes" id="UP001235744">
    <property type="component" value="Chromosome"/>
</dbReference>
<organism evidence="1 2">
    <name type="scientific">Streptomyces poriferorum</name>
    <dbReference type="NCBI Taxonomy" id="2798799"/>
    <lineage>
        <taxon>Bacteria</taxon>
        <taxon>Bacillati</taxon>
        <taxon>Actinomycetota</taxon>
        <taxon>Actinomycetes</taxon>
        <taxon>Kitasatosporales</taxon>
        <taxon>Streptomycetaceae</taxon>
        <taxon>Streptomyces</taxon>
    </lineage>
</organism>
<accession>A0ABY9ISZ0</accession>
<sequence length="167" mass="18703">MMLDSEFEPILHLVEEAARLEQSRGAEEMSSHLVRLGWAPEGSVSLPFPRRLGRAGLALGIEGDGESVVIGVTLREWPVDWDSVEYVRAATDGYEAPVRELLQWDERLTAEVGGRFEVEAEGLVLDPDECFFVQSVSRRVSRVHLTLGVEHLDPDDTPIRVSLHLSW</sequence>
<reference evidence="1 2" key="1">
    <citation type="submission" date="2023-03" db="EMBL/GenBank/DDBJ databases">
        <title>Isolation and description of six Streptomyces strains from soil environments, able to metabolize different microbial glucans.</title>
        <authorList>
            <person name="Widen T."/>
            <person name="Larsbrink J."/>
        </authorList>
    </citation>
    <scope>NUCLEOTIDE SEQUENCE [LARGE SCALE GENOMIC DNA]</scope>
    <source>
        <strain evidence="1 2">Alt2</strain>
    </source>
</reference>
<dbReference type="RefSeq" id="WP_306070350.1">
    <property type="nucleotide sequence ID" value="NZ_CP120988.1"/>
</dbReference>
<evidence type="ECO:0000313" key="2">
    <source>
        <dbReference type="Proteomes" id="UP001235744"/>
    </source>
</evidence>
<gene>
    <name evidence="1" type="ORF">P8A19_25280</name>
</gene>
<dbReference type="EMBL" id="CP120988">
    <property type="protein sequence ID" value="WLQ58538.1"/>
    <property type="molecule type" value="Genomic_DNA"/>
</dbReference>
<name>A0ABY9ISZ0_9ACTN</name>